<dbReference type="OMA" id="RWEGQSM"/>
<feature type="region of interest" description="Disordered" evidence="1">
    <location>
        <begin position="2616"/>
        <end position="2672"/>
    </location>
</feature>
<feature type="compositionally biased region" description="Low complexity" evidence="1">
    <location>
        <begin position="941"/>
        <end position="953"/>
    </location>
</feature>
<feature type="compositionally biased region" description="Polar residues" evidence="1">
    <location>
        <begin position="1782"/>
        <end position="1805"/>
    </location>
</feature>
<organism evidence="3">
    <name type="scientific">Caenorhabditis brenneri</name>
    <name type="common">Nematode worm</name>
    <dbReference type="NCBI Taxonomy" id="135651"/>
    <lineage>
        <taxon>Eukaryota</taxon>
        <taxon>Metazoa</taxon>
        <taxon>Ecdysozoa</taxon>
        <taxon>Nematoda</taxon>
        <taxon>Chromadorea</taxon>
        <taxon>Rhabditida</taxon>
        <taxon>Rhabditina</taxon>
        <taxon>Rhabditomorpha</taxon>
        <taxon>Rhabditoidea</taxon>
        <taxon>Rhabditidae</taxon>
        <taxon>Peloderinae</taxon>
        <taxon>Caenorhabditis</taxon>
    </lineage>
</organism>
<feature type="compositionally biased region" description="Basic residues" evidence="1">
    <location>
        <begin position="447"/>
        <end position="459"/>
    </location>
</feature>
<feature type="compositionally biased region" description="Basic and acidic residues" evidence="1">
    <location>
        <begin position="168"/>
        <end position="179"/>
    </location>
</feature>
<feature type="compositionally biased region" description="Polar residues" evidence="1">
    <location>
        <begin position="1423"/>
        <end position="1486"/>
    </location>
</feature>
<feature type="region of interest" description="Disordered" evidence="1">
    <location>
        <begin position="2304"/>
        <end position="2461"/>
    </location>
</feature>
<feature type="compositionally biased region" description="Low complexity" evidence="1">
    <location>
        <begin position="2413"/>
        <end position="2461"/>
    </location>
</feature>
<feature type="compositionally biased region" description="Low complexity" evidence="1">
    <location>
        <begin position="1017"/>
        <end position="1037"/>
    </location>
</feature>
<gene>
    <name evidence="2" type="primary">Cbn-sop-2</name>
    <name evidence="2" type="ORF">CAEBREN_23922</name>
</gene>
<accession>G0MH83</accession>
<dbReference type="Proteomes" id="UP000008068">
    <property type="component" value="Unassembled WGS sequence"/>
</dbReference>
<feature type="compositionally biased region" description="Polar residues" evidence="1">
    <location>
        <begin position="1372"/>
        <end position="1383"/>
    </location>
</feature>
<keyword evidence="3" id="KW-1185">Reference proteome</keyword>
<feature type="compositionally biased region" description="Basic and acidic residues" evidence="1">
    <location>
        <begin position="2016"/>
        <end position="2028"/>
    </location>
</feature>
<feature type="region of interest" description="Disordered" evidence="1">
    <location>
        <begin position="154"/>
        <end position="185"/>
    </location>
</feature>
<dbReference type="EMBL" id="GL379794">
    <property type="protein sequence ID" value="EGT58126.1"/>
    <property type="molecule type" value="Genomic_DNA"/>
</dbReference>
<evidence type="ECO:0000256" key="1">
    <source>
        <dbReference type="SAM" id="MobiDB-lite"/>
    </source>
</evidence>
<protein>
    <submittedName>
        <fullName evidence="2">CBN-SOP-2 protein</fullName>
    </submittedName>
</protein>
<feature type="compositionally biased region" description="Polar residues" evidence="1">
    <location>
        <begin position="1262"/>
        <end position="1278"/>
    </location>
</feature>
<feature type="compositionally biased region" description="Basic and acidic residues" evidence="1">
    <location>
        <begin position="1067"/>
        <end position="1079"/>
    </location>
</feature>
<feature type="compositionally biased region" description="Polar residues" evidence="1">
    <location>
        <begin position="2309"/>
        <end position="2323"/>
    </location>
</feature>
<evidence type="ECO:0000313" key="2">
    <source>
        <dbReference type="EMBL" id="EGT58126.1"/>
    </source>
</evidence>
<feature type="compositionally biased region" description="Polar residues" evidence="1">
    <location>
        <begin position="1858"/>
        <end position="1881"/>
    </location>
</feature>
<feature type="compositionally biased region" description="Basic and acidic residues" evidence="1">
    <location>
        <begin position="1086"/>
        <end position="1125"/>
    </location>
</feature>
<proteinExistence type="predicted"/>
<feature type="region of interest" description="Disordered" evidence="1">
    <location>
        <begin position="208"/>
        <end position="290"/>
    </location>
</feature>
<evidence type="ECO:0000313" key="3">
    <source>
        <dbReference type="Proteomes" id="UP000008068"/>
    </source>
</evidence>
<feature type="compositionally biased region" description="Basic and acidic residues" evidence="1">
    <location>
        <begin position="560"/>
        <end position="575"/>
    </location>
</feature>
<feature type="region of interest" description="Disordered" evidence="1">
    <location>
        <begin position="560"/>
        <end position="598"/>
    </location>
</feature>
<feature type="compositionally biased region" description="Polar residues" evidence="1">
    <location>
        <begin position="963"/>
        <end position="978"/>
    </location>
</feature>
<feature type="compositionally biased region" description="Polar residues" evidence="1">
    <location>
        <begin position="2637"/>
        <end position="2646"/>
    </location>
</feature>
<feature type="compositionally biased region" description="Basic and acidic residues" evidence="1">
    <location>
        <begin position="7"/>
        <end position="20"/>
    </location>
</feature>
<feature type="region of interest" description="Disordered" evidence="1">
    <location>
        <begin position="2487"/>
        <end position="2598"/>
    </location>
</feature>
<feature type="compositionally biased region" description="Polar residues" evidence="1">
    <location>
        <begin position="2347"/>
        <end position="2405"/>
    </location>
</feature>
<feature type="region of interest" description="Disordered" evidence="1">
    <location>
        <begin position="317"/>
        <end position="388"/>
    </location>
</feature>
<feature type="compositionally biased region" description="Acidic residues" evidence="1">
    <location>
        <begin position="2152"/>
        <end position="2174"/>
    </location>
</feature>
<feature type="compositionally biased region" description="Polar residues" evidence="1">
    <location>
        <begin position="1131"/>
        <end position="1151"/>
    </location>
</feature>
<feature type="compositionally biased region" description="Polar residues" evidence="1">
    <location>
        <begin position="1234"/>
        <end position="1255"/>
    </location>
</feature>
<dbReference type="InParanoid" id="G0MH83"/>
<dbReference type="eggNOG" id="ENOG502SA26">
    <property type="taxonomic scope" value="Eukaryota"/>
</dbReference>
<dbReference type="HOGENOM" id="CLU_226719_0_0_1"/>
<feature type="compositionally biased region" description="Polar residues" evidence="1">
    <location>
        <begin position="2534"/>
        <end position="2556"/>
    </location>
</feature>
<feature type="compositionally biased region" description="Basic and acidic residues" evidence="1">
    <location>
        <begin position="2180"/>
        <end position="2241"/>
    </location>
</feature>
<feature type="compositionally biased region" description="Basic and acidic residues" evidence="1">
    <location>
        <begin position="795"/>
        <end position="809"/>
    </location>
</feature>
<feature type="compositionally biased region" description="Polar residues" evidence="1">
    <location>
        <begin position="1934"/>
        <end position="1957"/>
    </location>
</feature>
<feature type="compositionally biased region" description="Polar residues" evidence="1">
    <location>
        <begin position="2061"/>
        <end position="2077"/>
    </location>
</feature>
<feature type="compositionally biased region" description="Basic and acidic residues" evidence="1">
    <location>
        <begin position="839"/>
        <end position="865"/>
    </location>
</feature>
<feature type="region of interest" description="Disordered" evidence="1">
    <location>
        <begin position="1"/>
        <end position="20"/>
    </location>
</feature>
<feature type="compositionally biased region" description="Polar residues" evidence="1">
    <location>
        <begin position="2242"/>
        <end position="2252"/>
    </location>
</feature>
<feature type="compositionally biased region" description="Basic and acidic residues" evidence="1">
    <location>
        <begin position="368"/>
        <end position="380"/>
    </location>
</feature>
<reference evidence="3" key="1">
    <citation type="submission" date="2011-07" db="EMBL/GenBank/DDBJ databases">
        <authorList>
            <consortium name="Caenorhabditis brenneri Sequencing and Analysis Consortium"/>
            <person name="Wilson R.K."/>
        </authorList>
    </citation>
    <scope>NUCLEOTIDE SEQUENCE [LARGE SCALE GENOMIC DNA]</scope>
    <source>
        <strain evidence="3">PB2801</strain>
    </source>
</reference>
<feature type="region of interest" description="Disordered" evidence="1">
    <location>
        <begin position="410"/>
        <end position="471"/>
    </location>
</feature>
<feature type="compositionally biased region" description="Polar residues" evidence="1">
    <location>
        <begin position="1760"/>
        <end position="1773"/>
    </location>
</feature>
<feature type="compositionally biased region" description="Polar residues" evidence="1">
    <location>
        <begin position="988"/>
        <end position="1000"/>
    </location>
</feature>
<dbReference type="STRING" id="135651.G0MH83"/>
<feature type="compositionally biased region" description="Basic and acidic residues" evidence="1">
    <location>
        <begin position="893"/>
        <end position="922"/>
    </location>
</feature>
<feature type="compositionally biased region" description="Polar residues" evidence="1">
    <location>
        <begin position="1545"/>
        <end position="1563"/>
    </location>
</feature>
<feature type="compositionally biased region" description="Acidic residues" evidence="1">
    <location>
        <begin position="2255"/>
        <end position="2268"/>
    </location>
</feature>
<feature type="compositionally biased region" description="Polar residues" evidence="1">
    <location>
        <begin position="1616"/>
        <end position="1735"/>
    </location>
</feature>
<feature type="compositionally biased region" description="Polar residues" evidence="1">
    <location>
        <begin position="583"/>
        <end position="598"/>
    </location>
</feature>
<feature type="compositionally biased region" description="Low complexity" evidence="1">
    <location>
        <begin position="2512"/>
        <end position="2533"/>
    </location>
</feature>
<name>G0MH83_CAEBE</name>
<feature type="compositionally biased region" description="Polar residues" evidence="1">
    <location>
        <begin position="1836"/>
        <end position="1849"/>
    </location>
</feature>
<sequence>MSNERVQSPHRDLPGGLPDHMRAIIEGNRANGNGEFARRAIETGRMANEVGNDGRNGLEGPKREKDIETILTEASEEDGAWLKRMHPNEMLLIFTRCDANDATYRKLVGEPPLSGSRNQGQHGNAARVGNNNGFLTNRALEPVVPPPIVVKQEVEDGEESAVPQQAVPKEEPKTGHADDPPIQLPADVKREVDDDEMSELQPVLSDYGSVRGEMSDGSLLGYESEQSQGASSRDDMPILMPQNGDMDGMPVLKREVGSPDSLPEQMPALKRQRKQAVPTHIPRGFNPLQLYRPRGPDLLQIYFITARLEVLDSLFKKEEDSPPVSEVPTTVAPERKNRRKQAKPTHIPPESLEQPEPPEQEQPIQKQLDQEQPKQDKRNELPSSTPGIAREFFSSNVANKSSLDAQWKWLQGYKPPPPSEEQPSSSVKIEPSVKPLSKVSPKMKMQQQKRSRGRPRAVRRIPGQPRKKDRESIRTPHFDAIRDFDLFKRKDLRIKVYRIGRRSRNYQLTITRNKKAGYQPYTKFPYSVLFGQYNWSYIGGGVAKSIKKYQLAKQAKAEAKRQAQEARKAAREAKRAAKKQSRFPATTNADKDQQTAQSVDMDKQIALAVQDQEYGAELPQDVGRVLQTLNDNASSGPSSSNSGCITCGTTTTATVTTSQAFSKFDKKCLATNTSLTTTVSSTPTFVSSTLTTKEDGKSMRPNVEPVVDREANDKLFGKEATTSQVFNEFDEECLDIASTTTVTSIPIIVTSTLTTEKGENSMKPNVEPVVDQKAIDNLLGEEKAAPMNGEPENNVADKREDTAPKDDQVNQRSTPLAPLSTGEPEVMPAVPVAALPQSEEAKFEGAKDEAVKQKASEATQEREDLILQPEALPQEVDEGKEIPAPIEDQAAEQEMKKPKEQAADATDQLHRGEVLDKRREAEEPSAVQENTSSSVPEEVAIAEATEPNAAASEQMSGVAEQNAEPTDQNCGPTDQSSGAAKEHVEATDPNSVETKQNAAPTEQKAGPTDQSSEAAEENAGAAKRIAHATEQNAAAAEQDAEASKRNAAASERVGSAGGAERMQMDVGAREIKKEVEEPARNATVDDEAKRRVVMQHKEQQEKKKAAKEEKEAKERAAKLAKEKRNPPVPPSQRQNEPGPSGSSSSQANQAPQFDPSRVKQEAEEVPEEQIDPVVQNAQKSVIVPIKQEVEEGQAQPVVPIKRRVGRPCKTVPANPAVPKVPAVTIKPDPDAAPAQNTPSLPRQYNTRRSAAQSNDLPPPANASKSNNGHRSSTQTSVPKTEASSSAVSSSNAASQPVAGSVQSNTSNTRPARSSLRRSNLQIAALADDVSEGGRSRTGNVGSNAIPPRTSLRRSVVQTTAPADDASERARSRSGSVHSNTRPARSSLRRSIVRSTATTDDASEEGSSMAPLVAKRTRLPTVMPTGSNNNQPAARSRFQSPSSTTSVRRSGRLQSQTPSRDQQSSVESTATPSNDSKSRRSGVQTSVLADDASERGRRRPGSVRSSATPIRSSLRRSIVRTTATTDSASERARSRSGSVHSDALPTRSSLRRSNAQTTAITGNASERGRSRSGSVRSTATPIRTSLRRSIVRSTATTDDASEEGSSMAPLVAKRTRLQTVMQTGSSNDQPIVRSRFQSPSSQTSVRRSDRLQPTTPSADNQQNSVKSTATPSDNNESRKSNVQWSDQVQPQTPSNIVYQQDSVEPTATSSNDNESRRSGVQRSDQLQPQNPETLDNQRNDVVPTATPSNGNEPRESDVQRSDQLQPQNSETLDNQRNDVVPTATPSNNNVPRRSGVQRNDQLQPQNQEKDDNQRNDVVPTATPSNGNEPRESDVQRSDQLQPQNSKTLDNQRNDVVPTATPSNNNVPRRSGVQRNDQLQPQNQEKDDNQRNDVVPTATPSNNNEPRRSGGQRSDQLQPPNPETLDNQRNDVVPTATPSNNNVPRRSGVQRNDQLQPQNQEKDDNQRNDVVPTATPSNNNEPRRSGGQRSDQLQPPNPETLDNQRNDVVPTATPSNDNEPKKSNVRRSDRLQPQTPKKVANQRNDVVPTVTPSNDNAPKKNGVQWSANVVDNTDTSSVGSRKRKGRMSEADRLNLMDFGPKEGGTLGEIQLAAERSKRARTVSATMADEEPKRAVTRRSASQKKAVVDPVESGSESEEDDAFEDEEGERDDDDEDFVPQGLDRNERRKIAEEKERLEKERLQKEKLEKERQKKERLEKQKLEKERLQKQKLEEERAKKAKSQERNSSALAQSQDVIVIDDLDETERDDFDAPGPSGPGGSGIIYPNQLRAMYSDAPPAKKFKAAVFSFPPSQGNSSTSFQMSNNQPPAPRRERSTQSPNVAPGGIPFRRTSNPPIYTGSSTVPRQQGNQPNTSSRGSSNLPPASVAQTSSTQNGQQSRNANNQNQPGQPKFPVKQIPRPTQQPGQQQPQYQAQRQSQPQGQGQMNGSQRNQPHPQQQFQHSDLLQQMQWTLKNQQAMNKYLPILPRPSARTDAVAAQQNQSGPRSPYYHPYQRPVPLTPAAPQVPQQPVHQAPRQNQQVNTHQQAHQRIQPNAQQHTYPQAPRNVVQQVPAQRTMQRPHVNRQLAGQTPENPIVISDATPLRAGPAVPELTVRQYLANNSQHRVPQQRARASQQRTTPPQNSGNSPQVQMPQRAAPHAPQRAQPSPQAPADPQALKKQAPLLYAELTGQPPAVVIVPETFTHKDLRKDLFPLQAMHKFEAKPELPPLHISNNAVCLIPENRTNDFMQWNREDLLNWGRMFLDEIGQREMQKLYEENIDGTTLPNMFDSDARTQLPPMSAGTFFKIRNNAAAVVNRYNELRHKHYTALFEYMESQTQ</sequence>
<feature type="compositionally biased region" description="Low complexity" evidence="1">
    <location>
        <begin position="2621"/>
        <end position="2636"/>
    </location>
</feature>
<feature type="compositionally biased region" description="Low complexity" evidence="1">
    <location>
        <begin position="1211"/>
        <end position="1223"/>
    </location>
</feature>
<feature type="compositionally biased region" description="Polar residues" evidence="1">
    <location>
        <begin position="1300"/>
        <end position="1321"/>
    </location>
</feature>
<feature type="compositionally biased region" description="Low complexity" evidence="1">
    <location>
        <begin position="1282"/>
        <end position="1294"/>
    </location>
</feature>
<feature type="compositionally biased region" description="Polar residues" evidence="1">
    <location>
        <begin position="2563"/>
        <end position="2573"/>
    </location>
</feature>
<feature type="region of interest" description="Disordered" evidence="1">
    <location>
        <begin position="781"/>
        <end position="2282"/>
    </location>
</feature>
<feature type="compositionally biased region" description="Low complexity" evidence="1">
    <location>
        <begin position="2647"/>
        <end position="2671"/>
    </location>
</feature>